<feature type="region of interest" description="Disordered" evidence="1">
    <location>
        <begin position="225"/>
        <end position="324"/>
    </location>
</feature>
<feature type="region of interest" description="Disordered" evidence="1">
    <location>
        <begin position="164"/>
        <end position="202"/>
    </location>
</feature>
<reference evidence="2" key="1">
    <citation type="submission" date="2014-08" db="EMBL/GenBank/DDBJ databases">
        <authorList>
            <person name="Sharma Rahul"/>
            <person name="Thines Marco"/>
        </authorList>
    </citation>
    <scope>NUCLEOTIDE SEQUENCE</scope>
</reference>
<feature type="compositionally biased region" description="Polar residues" evidence="1">
    <location>
        <begin position="628"/>
        <end position="640"/>
    </location>
</feature>
<feature type="compositionally biased region" description="Basic and acidic residues" evidence="1">
    <location>
        <begin position="532"/>
        <end position="541"/>
    </location>
</feature>
<feature type="compositionally biased region" description="Polar residues" evidence="1">
    <location>
        <begin position="476"/>
        <end position="488"/>
    </location>
</feature>
<feature type="region of interest" description="Disordered" evidence="1">
    <location>
        <begin position="444"/>
        <end position="488"/>
    </location>
</feature>
<feature type="compositionally biased region" description="Basic and acidic residues" evidence="1">
    <location>
        <begin position="296"/>
        <end position="306"/>
    </location>
</feature>
<feature type="compositionally biased region" description="Polar residues" evidence="1">
    <location>
        <begin position="182"/>
        <end position="197"/>
    </location>
</feature>
<feature type="compositionally biased region" description="Basic and acidic residues" evidence="1">
    <location>
        <begin position="705"/>
        <end position="715"/>
    </location>
</feature>
<evidence type="ECO:0000256" key="1">
    <source>
        <dbReference type="SAM" id="MobiDB-lite"/>
    </source>
</evidence>
<feature type="compositionally biased region" description="Basic residues" evidence="1">
    <location>
        <begin position="575"/>
        <end position="588"/>
    </location>
</feature>
<feature type="compositionally biased region" description="Basic and acidic residues" evidence="1">
    <location>
        <begin position="507"/>
        <end position="522"/>
    </location>
</feature>
<feature type="compositionally biased region" description="Pro residues" evidence="1">
    <location>
        <begin position="234"/>
        <end position="246"/>
    </location>
</feature>
<name>A0A0F7SVU2_PHARH</name>
<feature type="compositionally biased region" description="Low complexity" evidence="1">
    <location>
        <begin position="676"/>
        <end position="698"/>
    </location>
</feature>
<feature type="region of interest" description="Disordered" evidence="1">
    <location>
        <begin position="400"/>
        <end position="429"/>
    </location>
</feature>
<proteinExistence type="predicted"/>
<feature type="compositionally biased region" description="Low complexity" evidence="1">
    <location>
        <begin position="270"/>
        <end position="291"/>
    </location>
</feature>
<feature type="compositionally biased region" description="Low complexity" evidence="1">
    <location>
        <begin position="608"/>
        <end position="627"/>
    </location>
</feature>
<dbReference type="AlphaFoldDB" id="A0A0F7SVU2"/>
<dbReference type="EMBL" id="LN483166">
    <property type="protein sequence ID" value="CED84710.1"/>
    <property type="molecule type" value="Genomic_DNA"/>
</dbReference>
<feature type="region of interest" description="Disordered" evidence="1">
    <location>
        <begin position="507"/>
        <end position="715"/>
    </location>
</feature>
<organism evidence="2">
    <name type="scientific">Phaffia rhodozyma</name>
    <name type="common">Yeast</name>
    <name type="synonym">Xanthophyllomyces dendrorhous</name>
    <dbReference type="NCBI Taxonomy" id="264483"/>
    <lineage>
        <taxon>Eukaryota</taxon>
        <taxon>Fungi</taxon>
        <taxon>Dikarya</taxon>
        <taxon>Basidiomycota</taxon>
        <taxon>Agaricomycotina</taxon>
        <taxon>Tremellomycetes</taxon>
        <taxon>Cystofilobasidiales</taxon>
        <taxon>Mrakiaceae</taxon>
        <taxon>Phaffia</taxon>
    </lineage>
</organism>
<protein>
    <submittedName>
        <fullName evidence="2">Uncharacterized protein</fullName>
    </submittedName>
</protein>
<accession>A0A0F7SVU2</accession>
<evidence type="ECO:0000313" key="2">
    <source>
        <dbReference type="EMBL" id="CED84710.1"/>
    </source>
</evidence>
<sequence length="715" mass="76914">MYPNRPVFLHSSALSPEEYPTFLSWVHDLRLPAGISKATDQNEGYKDDLACRDIRVDDVGRFLLESISLQESHWEEILAIFHPAHRSLQPRHSISQSHLRSLSPLSSEEVFVVLRLAWHALGGKHLGSEGQSLIFRQATPPSVPSQSSVGSLVSSPSSISSSRFSINNLSKLPPPPQHQARKTSVSTRTLPSTTEGKATSPMAFPSIYAKPSLFVRRRSTSSSVSDLPTASVFLPPPPPPLPPPQRPSRVVSENSSLETVRKTTEQLIHLSSASPLSPPLIASSRSSSSSSEDSDEGRRSGFDRMRYKTPMSDDGSSAESFTEDDGQAKVELLLNDLDPPQVASPNSSLVLIDDTSVSNVTGMPTVSSSNPFRARLHSASMLPPPEFSVRSQSLSDRPILSIVSPPLPPRPGLVNKPHSAPPLPPRESLLPPWSSSPLVARSAIESEPLLSPTGQKVSIPRETRSSGPKVPAKPSKLQTRPSSLISSSTGFHTTTLIQQSLLAAEDARKKEQTKAERERRVEVIGSSSMSRGEIHRSRSRDGMTAGLGQRESEGGSKWATVSAHTGLNRESSSKGGHHYHHYHSKHLPRSSISSFQALMKPPPPPAPSQMSSSSSSTSSSAIATSGPKNSGRTSKVSGSSAPYGIKPLRSISPTLKAARPESPETTSRVLPPPPLRRSSTLASLHSISSTGSNTTSTSQQPEDSLEIKQKKELIG</sequence>